<feature type="transmembrane region" description="Helical" evidence="1">
    <location>
        <begin position="48"/>
        <end position="65"/>
    </location>
</feature>
<name>A0A8U0IN49_9EURY</name>
<organism evidence="2 3">
    <name type="scientific">Halorussus gelatinilyticus</name>
    <dbReference type="NCBI Taxonomy" id="2937524"/>
    <lineage>
        <taxon>Archaea</taxon>
        <taxon>Methanobacteriati</taxon>
        <taxon>Methanobacteriota</taxon>
        <taxon>Stenosarchaea group</taxon>
        <taxon>Halobacteria</taxon>
        <taxon>Halobacteriales</taxon>
        <taxon>Haladaptataceae</taxon>
        <taxon>Halorussus</taxon>
    </lineage>
</organism>
<gene>
    <name evidence="2" type="ORF">M0R88_07975</name>
</gene>
<keyword evidence="1" id="KW-0472">Membrane</keyword>
<dbReference type="Proteomes" id="UP000830434">
    <property type="component" value="Chromosome"/>
</dbReference>
<sequence length="71" mass="7870">MSKTSQLYRRLDEWMRNLSRVEFASLAGLTSTVAVLIVGALFGGELVTVQAVTMGLTIAVVYYLFNPNEQE</sequence>
<protein>
    <submittedName>
        <fullName evidence="2">Uncharacterized protein</fullName>
    </submittedName>
</protein>
<proteinExistence type="predicted"/>
<keyword evidence="1" id="KW-0812">Transmembrane</keyword>
<accession>A0A8U0IN49</accession>
<dbReference type="AlphaFoldDB" id="A0A8U0IN49"/>
<dbReference type="RefSeq" id="WP_248656408.1">
    <property type="nucleotide sequence ID" value="NZ_CP096658.1"/>
</dbReference>
<evidence type="ECO:0000313" key="2">
    <source>
        <dbReference type="EMBL" id="UPW02021.1"/>
    </source>
</evidence>
<evidence type="ECO:0000256" key="1">
    <source>
        <dbReference type="SAM" id="Phobius"/>
    </source>
</evidence>
<dbReference type="KEGG" id="haxz:M0R88_07975"/>
<keyword evidence="3" id="KW-1185">Reference proteome</keyword>
<dbReference type="EMBL" id="CP096658">
    <property type="protein sequence ID" value="UPW02021.1"/>
    <property type="molecule type" value="Genomic_DNA"/>
</dbReference>
<evidence type="ECO:0000313" key="3">
    <source>
        <dbReference type="Proteomes" id="UP000830434"/>
    </source>
</evidence>
<feature type="transmembrane region" description="Helical" evidence="1">
    <location>
        <begin position="21"/>
        <end position="42"/>
    </location>
</feature>
<keyword evidence="1" id="KW-1133">Transmembrane helix</keyword>
<reference evidence="2" key="1">
    <citation type="submission" date="2022-04" db="EMBL/GenBank/DDBJ databases">
        <title>Diverse halophilic archaea isolated from saline environments.</title>
        <authorList>
            <person name="Cui H.-L."/>
        </authorList>
    </citation>
    <scope>NUCLEOTIDE SEQUENCE</scope>
    <source>
        <strain evidence="2">XZYJT40</strain>
    </source>
</reference>
<dbReference type="GeneID" id="72189784"/>